<dbReference type="SMART" id="SM01217">
    <property type="entry name" value="Fn3_like"/>
    <property type="match status" value="1"/>
</dbReference>
<feature type="signal peptide" evidence="3">
    <location>
        <begin position="1"/>
        <end position="24"/>
    </location>
</feature>
<protein>
    <submittedName>
        <fullName evidence="5">Glycosyl hydrolase</fullName>
    </submittedName>
</protein>
<organism evidence="5 6">
    <name type="scientific">Cellvibrio zantedeschiae</name>
    <dbReference type="NCBI Taxonomy" id="1237077"/>
    <lineage>
        <taxon>Bacteria</taxon>
        <taxon>Pseudomonadati</taxon>
        <taxon>Pseudomonadota</taxon>
        <taxon>Gammaproteobacteria</taxon>
        <taxon>Cellvibrionales</taxon>
        <taxon>Cellvibrionaceae</taxon>
        <taxon>Cellvibrio</taxon>
    </lineage>
</organism>
<keyword evidence="6" id="KW-1185">Reference proteome</keyword>
<dbReference type="InterPro" id="IPR036962">
    <property type="entry name" value="Glyco_hydro_3_N_sf"/>
</dbReference>
<evidence type="ECO:0000313" key="5">
    <source>
        <dbReference type="EMBL" id="GGY67537.1"/>
    </source>
</evidence>
<dbReference type="SUPFAM" id="SSF51445">
    <property type="entry name" value="(Trans)glycosidases"/>
    <property type="match status" value="1"/>
</dbReference>
<dbReference type="Pfam" id="PF01915">
    <property type="entry name" value="Glyco_hydro_3_C"/>
    <property type="match status" value="1"/>
</dbReference>
<dbReference type="Gene3D" id="3.40.50.1700">
    <property type="entry name" value="Glycoside hydrolase family 3 C-terminal domain"/>
    <property type="match status" value="1"/>
</dbReference>
<accession>A0ABQ3AVN6</accession>
<dbReference type="Proteomes" id="UP000619761">
    <property type="component" value="Unassembled WGS sequence"/>
</dbReference>
<proteinExistence type="inferred from homology"/>
<dbReference type="InterPro" id="IPR026891">
    <property type="entry name" value="Fn3-like"/>
</dbReference>
<dbReference type="Gene3D" id="3.20.20.300">
    <property type="entry name" value="Glycoside hydrolase, family 3, N-terminal domain"/>
    <property type="match status" value="1"/>
</dbReference>
<dbReference type="Pfam" id="PF14310">
    <property type="entry name" value="Fn3-like"/>
    <property type="match status" value="1"/>
</dbReference>
<dbReference type="Gene3D" id="2.60.40.10">
    <property type="entry name" value="Immunoglobulins"/>
    <property type="match status" value="1"/>
</dbReference>
<dbReference type="Pfam" id="PF00933">
    <property type="entry name" value="Glyco_hydro_3"/>
    <property type="match status" value="1"/>
</dbReference>
<dbReference type="RefSeq" id="WP_189416401.1">
    <property type="nucleotide sequence ID" value="NZ_BMYZ01000001.1"/>
</dbReference>
<evidence type="ECO:0000256" key="1">
    <source>
        <dbReference type="ARBA" id="ARBA00005336"/>
    </source>
</evidence>
<reference evidence="6" key="1">
    <citation type="journal article" date="2019" name="Int. J. Syst. Evol. Microbiol.">
        <title>The Global Catalogue of Microorganisms (GCM) 10K type strain sequencing project: providing services to taxonomists for standard genome sequencing and annotation.</title>
        <authorList>
            <consortium name="The Broad Institute Genomics Platform"/>
            <consortium name="The Broad Institute Genome Sequencing Center for Infectious Disease"/>
            <person name="Wu L."/>
            <person name="Ma J."/>
        </authorList>
    </citation>
    <scope>NUCLEOTIDE SEQUENCE [LARGE SCALE GENOMIC DNA]</scope>
    <source>
        <strain evidence="6">KCTC 32239</strain>
    </source>
</reference>
<gene>
    <name evidence="5" type="ORF">GCM10011613_09570</name>
</gene>
<evidence type="ECO:0000313" key="6">
    <source>
        <dbReference type="Proteomes" id="UP000619761"/>
    </source>
</evidence>
<sequence length="743" mass="79003">MGFQKKISVLAMAVAIASTASSYAAEAPKAWMNKKLAPEQRADLVLKQMTMDEKLKLVFGYFGTDAPWKNFKRPVESYAQSAGFVYGIPRLGIPHLWEADAGVGVASQGGPNVREATALPSGIATAATWNLKTAYAGGAMIGSESRAFGFNVQLAGGVNIMREPRNGRNFEYAGEDPLLGGKIVGAQIAGIQSNHVVSTLKHYALNNQETNRFSLDAKIDDASARMSDLLALQIAKEEGNPGSVMCSYNRVNGVYACESNYLLNEVLKQDWGFKGWVMSDWGATHSTVPAANNGLDQQSGIPFDVSEYYGAALKEAVQNGWVTEARLDDMVRRVLHPMFEFGLVDNPASPNVKSINFKANGLVSQKDAEESIVLLKNDSKLLPLNKSLKKIAIIGSHADVGVLSGGGSSQVYPVGGAAFRGGPQFFPGPMLFYPSSPLKAIQARAPEAKVSYNDGTDLAAAAKLAADADVVLVFANQWTAESVDVPNLSLPDAQDDLVAAVAKANAKTVVVLQTGGPVTMPWLANVGSVLEAWYPGTNGGEAIGRVLFGEVNPSGHLPATFPASESQLPRPVLDGYPEVKDARITVNYSEGAAVGYKWFDLKGHKPLFPFGFGLSYSEFSLGDLKAEVKNGLVNASFSVKNTGAVAGKEVAQVYVAPVSAKWESPKRLGGFQKVDLKPGASTKASVTVDPRLLGMYDSASKTWKIAEGDYKVILASDATDAKATSVTVHLAATTVDMHGKLVK</sequence>
<dbReference type="InterPro" id="IPR013783">
    <property type="entry name" value="Ig-like_fold"/>
</dbReference>
<dbReference type="SUPFAM" id="SSF52279">
    <property type="entry name" value="Beta-D-glucan exohydrolase, C-terminal domain"/>
    <property type="match status" value="1"/>
</dbReference>
<dbReference type="InterPro" id="IPR002772">
    <property type="entry name" value="Glyco_hydro_3_C"/>
</dbReference>
<evidence type="ECO:0000256" key="3">
    <source>
        <dbReference type="SAM" id="SignalP"/>
    </source>
</evidence>
<dbReference type="PANTHER" id="PTHR42715">
    <property type="entry name" value="BETA-GLUCOSIDASE"/>
    <property type="match status" value="1"/>
</dbReference>
<dbReference type="InterPro" id="IPR001764">
    <property type="entry name" value="Glyco_hydro_3_N"/>
</dbReference>
<dbReference type="PRINTS" id="PR00133">
    <property type="entry name" value="GLHYDRLASE3"/>
</dbReference>
<comment type="caution">
    <text evidence="5">The sequence shown here is derived from an EMBL/GenBank/DDBJ whole genome shotgun (WGS) entry which is preliminary data.</text>
</comment>
<dbReference type="InterPro" id="IPR050288">
    <property type="entry name" value="Cellulose_deg_GH3"/>
</dbReference>
<keyword evidence="3" id="KW-0732">Signal</keyword>
<evidence type="ECO:0000256" key="2">
    <source>
        <dbReference type="ARBA" id="ARBA00022801"/>
    </source>
</evidence>
<dbReference type="InterPro" id="IPR036881">
    <property type="entry name" value="Glyco_hydro_3_C_sf"/>
</dbReference>
<dbReference type="PANTHER" id="PTHR42715:SF10">
    <property type="entry name" value="BETA-GLUCOSIDASE"/>
    <property type="match status" value="1"/>
</dbReference>
<name>A0ABQ3AVN6_9GAMM</name>
<feature type="chain" id="PRO_5046023509" evidence="3">
    <location>
        <begin position="25"/>
        <end position="743"/>
    </location>
</feature>
<comment type="similarity">
    <text evidence="1">Belongs to the glycosyl hydrolase 3 family.</text>
</comment>
<keyword evidence="2 5" id="KW-0378">Hydrolase</keyword>
<feature type="domain" description="Fibronectin type III-like" evidence="4">
    <location>
        <begin position="649"/>
        <end position="718"/>
    </location>
</feature>
<dbReference type="EMBL" id="BMYZ01000001">
    <property type="protein sequence ID" value="GGY67537.1"/>
    <property type="molecule type" value="Genomic_DNA"/>
</dbReference>
<evidence type="ECO:0000259" key="4">
    <source>
        <dbReference type="SMART" id="SM01217"/>
    </source>
</evidence>
<dbReference type="InterPro" id="IPR017853">
    <property type="entry name" value="GH"/>
</dbReference>
<dbReference type="GO" id="GO:0016787">
    <property type="term" value="F:hydrolase activity"/>
    <property type="evidence" value="ECO:0007669"/>
    <property type="project" value="UniProtKB-KW"/>
</dbReference>